<comment type="caution">
    <text evidence="2">The sequence shown here is derived from an EMBL/GenBank/DDBJ whole genome shotgun (WGS) entry which is preliminary data.</text>
</comment>
<sequence length="254" mass="27983">MNNAENDNSENNSEHTPSDGSRPFGFWITAVDRLSAAAFATAFEDEGITRRDWRILNLIDGTVPADRELHGPKLRRLAALGWIRRTDEGWTLTGEGTAAKARLSTAVDEIRAQVAAPLSPEDFAAMAASLEKVARGLGWAEGMRLPRPARTRDGRRGQHGHAEHHGRPGHGFAHGEHGFGPREHGFGPRDGERHGHGFGPDHDEHHGHGERHDHREHCDGRAAFGHVHRRHGHGPFPRGAYGAPAHHVHIHLHD</sequence>
<dbReference type="SUPFAM" id="SSF46785">
    <property type="entry name" value="Winged helix' DNA-binding domain"/>
    <property type="match status" value="1"/>
</dbReference>
<gene>
    <name evidence="2" type="ORF">GCM10023171_05860</name>
</gene>
<evidence type="ECO:0000256" key="1">
    <source>
        <dbReference type="SAM" id="MobiDB-lite"/>
    </source>
</evidence>
<feature type="region of interest" description="Disordered" evidence="1">
    <location>
        <begin position="144"/>
        <end position="215"/>
    </location>
</feature>
<dbReference type="InterPro" id="IPR036390">
    <property type="entry name" value="WH_DNA-bd_sf"/>
</dbReference>
<feature type="compositionally biased region" description="Low complexity" evidence="1">
    <location>
        <begin position="1"/>
        <end position="11"/>
    </location>
</feature>
<proteinExistence type="predicted"/>
<dbReference type="EMBL" id="BAABGP010000004">
    <property type="protein sequence ID" value="GAA4479877.1"/>
    <property type="molecule type" value="Genomic_DNA"/>
</dbReference>
<dbReference type="Gene3D" id="1.10.10.10">
    <property type="entry name" value="Winged helix-like DNA-binding domain superfamily/Winged helix DNA-binding domain"/>
    <property type="match status" value="2"/>
</dbReference>
<feature type="compositionally biased region" description="Basic and acidic residues" evidence="1">
    <location>
        <begin position="150"/>
        <end position="166"/>
    </location>
</feature>
<protein>
    <recommendedName>
        <fullName evidence="4">MarR family transcriptional regulator</fullName>
    </recommendedName>
</protein>
<feature type="compositionally biased region" description="Basic and acidic residues" evidence="1">
    <location>
        <begin position="173"/>
        <end position="215"/>
    </location>
</feature>
<dbReference type="InterPro" id="IPR036388">
    <property type="entry name" value="WH-like_DNA-bd_sf"/>
</dbReference>
<dbReference type="RefSeq" id="WP_345184178.1">
    <property type="nucleotide sequence ID" value="NZ_BAABGP010000004.1"/>
</dbReference>
<organism evidence="2 3">
    <name type="scientific">Microbacterium panaciterrae</name>
    <dbReference type="NCBI Taxonomy" id="985759"/>
    <lineage>
        <taxon>Bacteria</taxon>
        <taxon>Bacillati</taxon>
        <taxon>Actinomycetota</taxon>
        <taxon>Actinomycetes</taxon>
        <taxon>Micrococcales</taxon>
        <taxon>Microbacteriaceae</taxon>
        <taxon>Microbacterium</taxon>
    </lineage>
</organism>
<name>A0ABP8P462_9MICO</name>
<accession>A0ABP8P462</accession>
<evidence type="ECO:0000313" key="2">
    <source>
        <dbReference type="EMBL" id="GAA4479877.1"/>
    </source>
</evidence>
<evidence type="ECO:0008006" key="4">
    <source>
        <dbReference type="Google" id="ProtNLM"/>
    </source>
</evidence>
<evidence type="ECO:0000313" key="3">
    <source>
        <dbReference type="Proteomes" id="UP001500731"/>
    </source>
</evidence>
<keyword evidence="3" id="KW-1185">Reference proteome</keyword>
<dbReference type="Proteomes" id="UP001500731">
    <property type="component" value="Unassembled WGS sequence"/>
</dbReference>
<reference evidence="3" key="1">
    <citation type="journal article" date="2019" name="Int. J. Syst. Evol. Microbiol.">
        <title>The Global Catalogue of Microorganisms (GCM) 10K type strain sequencing project: providing services to taxonomists for standard genome sequencing and annotation.</title>
        <authorList>
            <consortium name="The Broad Institute Genomics Platform"/>
            <consortium name="The Broad Institute Genome Sequencing Center for Infectious Disease"/>
            <person name="Wu L."/>
            <person name="Ma J."/>
        </authorList>
    </citation>
    <scope>NUCLEOTIDE SEQUENCE [LARGE SCALE GENOMIC DNA]</scope>
    <source>
        <strain evidence="3">JCM 17839</strain>
    </source>
</reference>
<feature type="region of interest" description="Disordered" evidence="1">
    <location>
        <begin position="1"/>
        <end position="21"/>
    </location>
</feature>